<comment type="caution">
    <text evidence="12">The sequence shown here is derived from an EMBL/GenBank/DDBJ whole genome shotgun (WGS) entry which is preliminary data.</text>
</comment>
<dbReference type="PIRSF" id="PIRSF000498">
    <property type="entry name" value="Riboflavin_syn_A"/>
    <property type="match status" value="1"/>
</dbReference>
<comment type="catalytic activity">
    <reaction evidence="1">
        <text>2 6,7-dimethyl-8-(1-D-ribityl)lumazine + H(+) = 5-amino-6-(D-ribitylamino)uracil + riboflavin</text>
        <dbReference type="Rhea" id="RHEA:20772"/>
        <dbReference type="ChEBI" id="CHEBI:15378"/>
        <dbReference type="ChEBI" id="CHEBI:15934"/>
        <dbReference type="ChEBI" id="CHEBI:57986"/>
        <dbReference type="ChEBI" id="CHEBI:58201"/>
        <dbReference type="EC" id="2.5.1.9"/>
    </reaction>
</comment>
<evidence type="ECO:0000256" key="9">
    <source>
        <dbReference type="NCBIfam" id="TIGR00187"/>
    </source>
</evidence>
<sequence length="183" mass="20311">MFTGIIEEVAKISKISRGKIHIESNLKVKEGDSVAIQGACLTIMDIDNKGFFVEAMKQTMGITTVSQWKAGDHVNLERALKIGERLGGHILLGHVDELGKFIRIRGNEYYFQINNKNAKYLIPKGSIGINGVSLTVTTISKNIFSVSLIPYTLKKTTLGSLKISSFINIEYDYFIKILSINKA</sequence>
<dbReference type="PROSITE" id="PS51177">
    <property type="entry name" value="LUMAZINE_BIND"/>
    <property type="match status" value="2"/>
</dbReference>
<dbReference type="GO" id="GO:0009231">
    <property type="term" value="P:riboflavin biosynthetic process"/>
    <property type="evidence" value="ECO:0007669"/>
    <property type="project" value="UniProtKB-KW"/>
</dbReference>
<dbReference type="GO" id="GO:0004746">
    <property type="term" value="F:riboflavin synthase activity"/>
    <property type="evidence" value="ECO:0007669"/>
    <property type="project" value="UniProtKB-UniRule"/>
</dbReference>
<dbReference type="EMBL" id="LJNI01000016">
    <property type="protein sequence ID" value="KPJ74089.1"/>
    <property type="molecule type" value="Genomic_DNA"/>
</dbReference>
<dbReference type="Pfam" id="PF00677">
    <property type="entry name" value="Lum_binding"/>
    <property type="match status" value="2"/>
</dbReference>
<dbReference type="NCBIfam" id="NF006767">
    <property type="entry name" value="PRK09289.1"/>
    <property type="match status" value="1"/>
</dbReference>
<reference evidence="12 13" key="1">
    <citation type="journal article" date="2015" name="Microbiome">
        <title>Genomic resolution of linkages in carbon, nitrogen, and sulfur cycling among widespread estuary sediment bacteria.</title>
        <authorList>
            <person name="Baker B.J."/>
            <person name="Lazar C.S."/>
            <person name="Teske A.P."/>
            <person name="Dick G.J."/>
        </authorList>
    </citation>
    <scope>NUCLEOTIDE SEQUENCE [LARGE SCALE GENOMIC DNA]</scope>
    <source>
        <strain evidence="12">DG_78</strain>
    </source>
</reference>
<evidence type="ECO:0000259" key="11">
    <source>
        <dbReference type="PROSITE" id="PS51177"/>
    </source>
</evidence>
<dbReference type="InterPro" id="IPR026017">
    <property type="entry name" value="Lumazine-bd_dom"/>
</dbReference>
<dbReference type="CDD" id="cd00402">
    <property type="entry name" value="Riboflavin_synthase_like"/>
    <property type="match status" value="1"/>
</dbReference>
<keyword evidence="6" id="KW-0686">Riboflavin biosynthesis</keyword>
<evidence type="ECO:0000256" key="1">
    <source>
        <dbReference type="ARBA" id="ARBA00000968"/>
    </source>
</evidence>
<evidence type="ECO:0000256" key="8">
    <source>
        <dbReference type="ARBA" id="ARBA00022737"/>
    </source>
</evidence>
<feature type="domain" description="Lumazine-binding" evidence="11">
    <location>
        <begin position="1"/>
        <end position="89"/>
    </location>
</feature>
<evidence type="ECO:0000256" key="10">
    <source>
        <dbReference type="PROSITE-ProRule" id="PRU00524"/>
    </source>
</evidence>
<evidence type="ECO:0000256" key="5">
    <source>
        <dbReference type="ARBA" id="ARBA00013950"/>
    </source>
</evidence>
<dbReference type="SUPFAM" id="SSF63380">
    <property type="entry name" value="Riboflavin synthase domain-like"/>
    <property type="match status" value="2"/>
</dbReference>
<accession>A0A0S7YIM8</accession>
<dbReference type="Proteomes" id="UP000051012">
    <property type="component" value="Unassembled WGS sequence"/>
</dbReference>
<dbReference type="InterPro" id="IPR017938">
    <property type="entry name" value="Riboflavin_synthase-like_b-brl"/>
</dbReference>
<comment type="function">
    <text evidence="2">Catalyzes the dismutation of two molecules of 6,7-dimethyl-8-ribityllumazine, resulting in the formation of riboflavin and 5-amino-6-(D-ribitylamino)uracil.</text>
</comment>
<evidence type="ECO:0000313" key="13">
    <source>
        <dbReference type="Proteomes" id="UP000051012"/>
    </source>
</evidence>
<evidence type="ECO:0000256" key="4">
    <source>
        <dbReference type="ARBA" id="ARBA00012827"/>
    </source>
</evidence>
<evidence type="ECO:0000313" key="12">
    <source>
        <dbReference type="EMBL" id="KPJ74089.1"/>
    </source>
</evidence>
<feature type="repeat" description="Lumazine-binding" evidence="10">
    <location>
        <begin position="1"/>
        <end position="89"/>
    </location>
</feature>
<dbReference type="AlphaFoldDB" id="A0A0S7YIM8"/>
<proteinExistence type="predicted"/>
<dbReference type="NCBIfam" id="TIGR00187">
    <property type="entry name" value="ribE"/>
    <property type="match status" value="1"/>
</dbReference>
<protein>
    <recommendedName>
        <fullName evidence="5 9">Riboflavin synthase</fullName>
        <ecNumber evidence="4 9">2.5.1.9</ecNumber>
    </recommendedName>
</protein>
<dbReference type="InterPro" id="IPR001783">
    <property type="entry name" value="Lumazine-bd"/>
</dbReference>
<name>A0A0S7YIM8_UNCT6</name>
<dbReference type="PANTHER" id="PTHR21098:SF12">
    <property type="entry name" value="RIBOFLAVIN SYNTHASE"/>
    <property type="match status" value="1"/>
</dbReference>
<gene>
    <name evidence="12" type="ORF">AMJ52_02030</name>
</gene>
<evidence type="ECO:0000256" key="3">
    <source>
        <dbReference type="ARBA" id="ARBA00004887"/>
    </source>
</evidence>
<dbReference type="PANTHER" id="PTHR21098">
    <property type="entry name" value="RIBOFLAVIN SYNTHASE ALPHA CHAIN"/>
    <property type="match status" value="1"/>
</dbReference>
<keyword evidence="7" id="KW-0808">Transferase</keyword>
<feature type="domain" description="Lumazine-binding" evidence="11">
    <location>
        <begin position="90"/>
        <end position="182"/>
    </location>
</feature>
<dbReference type="PATRIC" id="fig|1703772.3.peg.714"/>
<evidence type="ECO:0000256" key="7">
    <source>
        <dbReference type="ARBA" id="ARBA00022679"/>
    </source>
</evidence>
<comment type="pathway">
    <text evidence="3">Cofactor biosynthesis; riboflavin biosynthesis; riboflavin from 2-hydroxy-3-oxobutyl phosphate and 5-amino-6-(D-ribitylamino)uracil: step 2/2.</text>
</comment>
<evidence type="ECO:0000256" key="2">
    <source>
        <dbReference type="ARBA" id="ARBA00002803"/>
    </source>
</evidence>
<feature type="repeat" description="Lumazine-binding" evidence="10">
    <location>
        <begin position="90"/>
        <end position="182"/>
    </location>
</feature>
<organism evidence="12 13">
    <name type="scientific">candidate division TA06 bacterium DG_78</name>
    <dbReference type="NCBI Taxonomy" id="1703772"/>
    <lineage>
        <taxon>Bacteria</taxon>
        <taxon>Bacteria division TA06</taxon>
    </lineage>
</organism>
<dbReference type="Gene3D" id="2.40.30.20">
    <property type="match status" value="2"/>
</dbReference>
<keyword evidence="8" id="KW-0677">Repeat</keyword>
<dbReference type="InterPro" id="IPR023366">
    <property type="entry name" value="ATP_synth_asu-like_sf"/>
</dbReference>
<dbReference type="EC" id="2.5.1.9" evidence="4 9"/>
<evidence type="ECO:0000256" key="6">
    <source>
        <dbReference type="ARBA" id="ARBA00022619"/>
    </source>
</evidence>